<feature type="domain" description="EamA" evidence="8">
    <location>
        <begin position="183"/>
        <end position="313"/>
    </location>
</feature>
<keyword evidence="3 7" id="KW-0812">Transmembrane</keyword>
<dbReference type="EMBL" id="AP018786">
    <property type="protein sequence ID" value="BBF23734.1"/>
    <property type="molecule type" value="Genomic_DNA"/>
</dbReference>
<proteinExistence type="predicted"/>
<evidence type="ECO:0000313" key="10">
    <source>
        <dbReference type="Proteomes" id="UP000271003"/>
    </source>
</evidence>
<feature type="domain" description="EamA" evidence="8">
    <location>
        <begin position="31"/>
        <end position="166"/>
    </location>
</feature>
<keyword evidence="10" id="KW-1185">Reference proteome</keyword>
<feature type="transmembrane region" description="Helical" evidence="7">
    <location>
        <begin position="151"/>
        <end position="173"/>
    </location>
</feature>
<dbReference type="SUPFAM" id="SSF103481">
    <property type="entry name" value="Multidrug resistance efflux transporter EmrE"/>
    <property type="match status" value="2"/>
</dbReference>
<gene>
    <name evidence="9" type="ORF">SUTMEG_16250</name>
</gene>
<feature type="transmembrane region" description="Helical" evidence="7">
    <location>
        <begin position="210"/>
        <end position="231"/>
    </location>
</feature>
<dbReference type="InterPro" id="IPR051258">
    <property type="entry name" value="Diverse_Substrate_Transporter"/>
</dbReference>
<dbReference type="PANTHER" id="PTHR42920">
    <property type="entry name" value="OS03G0707200 PROTEIN-RELATED"/>
    <property type="match status" value="1"/>
</dbReference>
<feature type="transmembrane region" description="Helical" evidence="7">
    <location>
        <begin position="30"/>
        <end position="54"/>
    </location>
</feature>
<keyword evidence="5 7" id="KW-0472">Membrane</keyword>
<dbReference type="RefSeq" id="WP_170143898.1">
    <property type="nucleotide sequence ID" value="NZ_AP018786.1"/>
</dbReference>
<dbReference type="AlphaFoldDB" id="A0A2Z6IBE5"/>
<dbReference type="Pfam" id="PF00892">
    <property type="entry name" value="EamA"/>
    <property type="match status" value="2"/>
</dbReference>
<organism evidence="9 10">
    <name type="scientific">Sutterella megalosphaeroides</name>
    <dbReference type="NCBI Taxonomy" id="2494234"/>
    <lineage>
        <taxon>Bacteria</taxon>
        <taxon>Pseudomonadati</taxon>
        <taxon>Pseudomonadota</taxon>
        <taxon>Betaproteobacteria</taxon>
        <taxon>Burkholderiales</taxon>
        <taxon>Sutterellaceae</taxon>
        <taxon>Sutterella</taxon>
    </lineage>
</organism>
<dbReference type="InterPro" id="IPR000620">
    <property type="entry name" value="EamA_dom"/>
</dbReference>
<feature type="transmembrane region" description="Helical" evidence="7">
    <location>
        <begin position="243"/>
        <end position="259"/>
    </location>
</feature>
<dbReference type="Proteomes" id="UP000271003">
    <property type="component" value="Chromosome"/>
</dbReference>
<feature type="transmembrane region" description="Helical" evidence="7">
    <location>
        <begin position="179"/>
        <end position="198"/>
    </location>
</feature>
<reference evidence="9 10" key="1">
    <citation type="journal article" date="2018" name="Int. J. Syst. Evol. Microbiol.">
        <title>Mesosutterella multiformis gen. nov., sp. nov., a member of the family Sutterellaceae and Sutterella megalosphaeroides sp. nov., isolated from human faeces.</title>
        <authorList>
            <person name="Sakamoto M."/>
            <person name="Ikeyama N."/>
            <person name="Kunihiro T."/>
            <person name="Iino T."/>
            <person name="Yuki M."/>
            <person name="Ohkuma M."/>
        </authorList>
    </citation>
    <scope>NUCLEOTIDE SEQUENCE [LARGE SCALE GENOMIC DNA]</scope>
    <source>
        <strain evidence="9 10">6FBBBH3</strain>
    </source>
</reference>
<feature type="region of interest" description="Disordered" evidence="6">
    <location>
        <begin position="1"/>
        <end position="24"/>
    </location>
</feature>
<feature type="transmembrane region" description="Helical" evidence="7">
    <location>
        <begin position="94"/>
        <end position="113"/>
    </location>
</feature>
<sequence length="317" mass="31901">MADSASSVSESLSPSLQSLSQPRTPSVSPVAGALLVAAAAALWGTVGTAQTFIVGGLAPAWVGALRLIFATVFFGLLLLVAGRSREDATHAERFPFGLALFAGLAMGFYNLAFFAGVKAAGIAVGTAAVIGSAPVWAGLLETIVFKKRPPLLWCAGTVVAVASGTLLALSGTTGAQLDLGALGLCLLAGFMYASYTLLSKSLVRRTTPLRATSATFLFAMLVALPAAFLISGTPDMAPADLRVVAYLGLVTTGGAYLLFTTGLKGIRASTGVALSLVEPVTAFLLAVTVAGEAVTLTGVLALAGILAGLAIVLKADA</sequence>
<protein>
    <submittedName>
        <fullName evidence="9">Membrane protein</fullName>
    </submittedName>
</protein>
<evidence type="ECO:0000256" key="7">
    <source>
        <dbReference type="SAM" id="Phobius"/>
    </source>
</evidence>
<evidence type="ECO:0000256" key="5">
    <source>
        <dbReference type="ARBA" id="ARBA00023136"/>
    </source>
</evidence>
<name>A0A2Z6IBE5_9BURK</name>
<comment type="subcellular location">
    <subcellularLocation>
        <location evidence="1">Cell membrane</location>
        <topology evidence="1">Multi-pass membrane protein</topology>
    </subcellularLocation>
</comment>
<evidence type="ECO:0000259" key="8">
    <source>
        <dbReference type="Pfam" id="PF00892"/>
    </source>
</evidence>
<evidence type="ECO:0000256" key="6">
    <source>
        <dbReference type="SAM" id="MobiDB-lite"/>
    </source>
</evidence>
<evidence type="ECO:0000313" key="9">
    <source>
        <dbReference type="EMBL" id="BBF23734.1"/>
    </source>
</evidence>
<dbReference type="InterPro" id="IPR037185">
    <property type="entry name" value="EmrE-like"/>
</dbReference>
<feature type="transmembrane region" description="Helical" evidence="7">
    <location>
        <begin position="271"/>
        <end position="290"/>
    </location>
</feature>
<dbReference type="GO" id="GO:0005886">
    <property type="term" value="C:plasma membrane"/>
    <property type="evidence" value="ECO:0007669"/>
    <property type="project" value="UniProtKB-SubCell"/>
</dbReference>
<keyword evidence="4 7" id="KW-1133">Transmembrane helix</keyword>
<feature type="transmembrane region" description="Helical" evidence="7">
    <location>
        <begin position="119"/>
        <end position="139"/>
    </location>
</feature>
<evidence type="ECO:0000256" key="3">
    <source>
        <dbReference type="ARBA" id="ARBA00022692"/>
    </source>
</evidence>
<accession>A0A2Z6IBE5</accession>
<evidence type="ECO:0000256" key="4">
    <source>
        <dbReference type="ARBA" id="ARBA00022989"/>
    </source>
</evidence>
<feature type="transmembrane region" description="Helical" evidence="7">
    <location>
        <begin position="60"/>
        <end position="82"/>
    </location>
</feature>
<keyword evidence="2" id="KW-1003">Cell membrane</keyword>
<evidence type="ECO:0000256" key="2">
    <source>
        <dbReference type="ARBA" id="ARBA00022475"/>
    </source>
</evidence>
<evidence type="ECO:0000256" key="1">
    <source>
        <dbReference type="ARBA" id="ARBA00004651"/>
    </source>
</evidence>
<dbReference type="KEGG" id="sutt:SUTMEG_16250"/>
<feature type="transmembrane region" description="Helical" evidence="7">
    <location>
        <begin position="296"/>
        <end position="313"/>
    </location>
</feature>
<dbReference type="PANTHER" id="PTHR42920:SF5">
    <property type="entry name" value="EAMA DOMAIN-CONTAINING PROTEIN"/>
    <property type="match status" value="1"/>
</dbReference>